<dbReference type="GO" id="GO:0005524">
    <property type="term" value="F:ATP binding"/>
    <property type="evidence" value="ECO:0007669"/>
    <property type="project" value="UniProtKB-KW"/>
</dbReference>
<reference evidence="6 7" key="1">
    <citation type="journal article" date="2023" name="Int. J. Syst. Evol. Microbiol.">
        <title>Lactiplantibacillus brownii sp. nov., a novel psychrotolerant species isolated from sauerkraut.</title>
        <authorList>
            <person name="Heng Y.C."/>
            <person name="Silvaraju S."/>
            <person name="Lee J.K.Y."/>
            <person name="Kittelmann S."/>
        </authorList>
    </citation>
    <scope>NUCLEOTIDE SEQUENCE [LARGE SCALE GENOMIC DNA]</scope>
    <source>
        <strain evidence="6 7">WILCCON 0030</strain>
    </source>
</reference>
<dbReference type="PROSITE" id="PS50893">
    <property type="entry name" value="ABC_TRANSPORTER_2"/>
    <property type="match status" value="1"/>
</dbReference>
<dbReference type="InterPro" id="IPR050763">
    <property type="entry name" value="ABC_transporter_ATP-binding"/>
</dbReference>
<dbReference type="InterPro" id="IPR003439">
    <property type="entry name" value="ABC_transporter-like_ATP-bd"/>
</dbReference>
<dbReference type="PROSITE" id="PS00211">
    <property type="entry name" value="ABC_TRANSPORTER_1"/>
    <property type="match status" value="1"/>
</dbReference>
<evidence type="ECO:0000259" key="5">
    <source>
        <dbReference type="PROSITE" id="PS50893"/>
    </source>
</evidence>
<dbReference type="RefSeq" id="WP_308704408.1">
    <property type="nucleotide sequence ID" value="NZ_AP027463.1"/>
</dbReference>
<feature type="domain" description="ABC transporter" evidence="5">
    <location>
        <begin position="3"/>
        <end position="220"/>
    </location>
</feature>
<dbReference type="EMBL" id="JAVCWF010000001">
    <property type="protein sequence ID" value="MDQ7936764.1"/>
    <property type="molecule type" value="Genomic_DNA"/>
</dbReference>
<dbReference type="SMART" id="SM00382">
    <property type="entry name" value="AAA"/>
    <property type="match status" value="1"/>
</dbReference>
<dbReference type="SUPFAM" id="SSF52540">
    <property type="entry name" value="P-loop containing nucleoside triphosphate hydrolases"/>
    <property type="match status" value="1"/>
</dbReference>
<keyword evidence="2" id="KW-0813">Transport</keyword>
<dbReference type="InterPro" id="IPR027417">
    <property type="entry name" value="P-loop_NTPase"/>
</dbReference>
<evidence type="ECO:0000313" key="6">
    <source>
        <dbReference type="EMBL" id="MDQ7936764.1"/>
    </source>
</evidence>
<sequence length="286" mass="31461">MLLTTKELTKTYGSHVAVNGLTLEIERGSFTAILGPNGAGKSTTMGMLTGNLIPTSGTITYASGTKVGIVFQASVLDANLSVRENLTIRAKQYKHVEPGKIEQLIEQLGLTAFSKQRYHTLSGGQKRRVDIARALLNQPDILYLDEPTTGLDIQTRNAIWALLRDLQAQHQLTIVLTTHYLDEADSADSVFVVDHGRVIAHGNAASIKAAYAPDQLRITPKDTEQLYSRLHRGTFKVENGDFTFKLKTAQEALKILTENQALVQNFQFHPGTMDDAFIALTGKEVR</sequence>
<proteinExistence type="inferred from homology"/>
<accession>A0ABU1A757</accession>
<keyword evidence="4 6" id="KW-0067">ATP-binding</keyword>
<keyword evidence="3" id="KW-0547">Nucleotide-binding</keyword>
<dbReference type="InterPro" id="IPR003593">
    <property type="entry name" value="AAA+_ATPase"/>
</dbReference>
<evidence type="ECO:0000256" key="4">
    <source>
        <dbReference type="ARBA" id="ARBA00022840"/>
    </source>
</evidence>
<gene>
    <name evidence="6" type="ORF">RA086_03770</name>
</gene>
<name>A0ABU1A757_9LACO</name>
<evidence type="ECO:0000256" key="3">
    <source>
        <dbReference type="ARBA" id="ARBA00022741"/>
    </source>
</evidence>
<dbReference type="Gene3D" id="3.40.50.300">
    <property type="entry name" value="P-loop containing nucleotide triphosphate hydrolases"/>
    <property type="match status" value="1"/>
</dbReference>
<evidence type="ECO:0000313" key="7">
    <source>
        <dbReference type="Proteomes" id="UP001227831"/>
    </source>
</evidence>
<evidence type="ECO:0000256" key="2">
    <source>
        <dbReference type="ARBA" id="ARBA00022448"/>
    </source>
</evidence>
<organism evidence="6 7">
    <name type="scientific">Lactiplantibacillus brownii</name>
    <dbReference type="NCBI Taxonomy" id="3069269"/>
    <lineage>
        <taxon>Bacteria</taxon>
        <taxon>Bacillati</taxon>
        <taxon>Bacillota</taxon>
        <taxon>Bacilli</taxon>
        <taxon>Lactobacillales</taxon>
        <taxon>Lactobacillaceae</taxon>
        <taxon>Lactiplantibacillus</taxon>
    </lineage>
</organism>
<dbReference type="Pfam" id="PF00005">
    <property type="entry name" value="ABC_tran"/>
    <property type="match status" value="1"/>
</dbReference>
<comment type="similarity">
    <text evidence="1">Belongs to the ABC transporter superfamily.</text>
</comment>
<comment type="caution">
    <text evidence="6">The sequence shown here is derived from an EMBL/GenBank/DDBJ whole genome shotgun (WGS) entry which is preliminary data.</text>
</comment>
<dbReference type="InterPro" id="IPR017871">
    <property type="entry name" value="ABC_transporter-like_CS"/>
</dbReference>
<dbReference type="PANTHER" id="PTHR42711">
    <property type="entry name" value="ABC TRANSPORTER ATP-BINDING PROTEIN"/>
    <property type="match status" value="1"/>
</dbReference>
<protein>
    <submittedName>
        <fullName evidence="6">ABC transporter ATP-binding protein</fullName>
    </submittedName>
</protein>
<evidence type="ECO:0000256" key="1">
    <source>
        <dbReference type="ARBA" id="ARBA00005417"/>
    </source>
</evidence>
<dbReference type="Proteomes" id="UP001227831">
    <property type="component" value="Unassembled WGS sequence"/>
</dbReference>
<keyword evidence="7" id="KW-1185">Reference proteome</keyword>
<dbReference type="PANTHER" id="PTHR42711:SF5">
    <property type="entry name" value="ABC TRANSPORTER ATP-BINDING PROTEIN NATA"/>
    <property type="match status" value="1"/>
</dbReference>